<feature type="chain" id="PRO_5023019096" evidence="5">
    <location>
        <begin position="35"/>
        <end position="875"/>
    </location>
</feature>
<evidence type="ECO:0000256" key="5">
    <source>
        <dbReference type="SAM" id="SignalP"/>
    </source>
</evidence>
<dbReference type="PANTHER" id="PTHR33546">
    <property type="entry name" value="LARGE, MULTIFUNCTIONAL SECRETED PROTEIN-RELATED"/>
    <property type="match status" value="1"/>
</dbReference>
<proteinExistence type="predicted"/>
<keyword evidence="5" id="KW-0732">Signal</keyword>
<dbReference type="InterPro" id="IPR016024">
    <property type="entry name" value="ARM-type_fold"/>
</dbReference>
<dbReference type="OrthoDB" id="232040at2"/>
<dbReference type="Pfam" id="PF00034">
    <property type="entry name" value="Cytochrom_C"/>
    <property type="match status" value="1"/>
</dbReference>
<evidence type="ECO:0000313" key="7">
    <source>
        <dbReference type="EMBL" id="QEG42054.1"/>
    </source>
</evidence>
<evidence type="ECO:0000259" key="6">
    <source>
        <dbReference type="PROSITE" id="PS51007"/>
    </source>
</evidence>
<feature type="signal peptide" evidence="5">
    <location>
        <begin position="1"/>
        <end position="34"/>
    </location>
</feature>
<dbReference type="EMBL" id="CP042914">
    <property type="protein sequence ID" value="QEG42054.1"/>
    <property type="molecule type" value="Genomic_DNA"/>
</dbReference>
<dbReference type="InterPro" id="IPR055557">
    <property type="entry name" value="DUF7133"/>
</dbReference>
<evidence type="ECO:0000256" key="2">
    <source>
        <dbReference type="ARBA" id="ARBA00022723"/>
    </source>
</evidence>
<dbReference type="SUPFAM" id="SSF48371">
    <property type="entry name" value="ARM repeat"/>
    <property type="match status" value="1"/>
</dbReference>
<dbReference type="InterPro" id="IPR011041">
    <property type="entry name" value="Quinoprot_gluc/sorb_DH_b-prop"/>
</dbReference>
<keyword evidence="8" id="KW-1185">Reference proteome</keyword>
<dbReference type="SUPFAM" id="SSF46626">
    <property type="entry name" value="Cytochrome c"/>
    <property type="match status" value="1"/>
</dbReference>
<evidence type="ECO:0000256" key="1">
    <source>
        <dbReference type="ARBA" id="ARBA00022617"/>
    </source>
</evidence>
<dbReference type="NCBIfam" id="TIGR02604">
    <property type="entry name" value="Piru_Ver_Nterm"/>
    <property type="match status" value="1"/>
</dbReference>
<dbReference type="AlphaFoldDB" id="A0A5B9QSS8"/>
<feature type="domain" description="Cytochrome c" evidence="6">
    <location>
        <begin position="738"/>
        <end position="875"/>
    </location>
</feature>
<gene>
    <name evidence="7" type="ORF">UC8_40840</name>
</gene>
<dbReference type="KEGG" id="rul:UC8_40840"/>
<keyword evidence="2 4" id="KW-0479">Metal-binding</keyword>
<evidence type="ECO:0000256" key="4">
    <source>
        <dbReference type="PROSITE-ProRule" id="PRU00433"/>
    </source>
</evidence>
<dbReference type="Proteomes" id="UP000325286">
    <property type="component" value="Chromosome"/>
</dbReference>
<dbReference type="InterPro" id="IPR009056">
    <property type="entry name" value="Cyt_c-like_dom"/>
</dbReference>
<reference evidence="7 8" key="1">
    <citation type="submission" date="2019-08" db="EMBL/GenBank/DDBJ databases">
        <title>Deep-cultivation of Planctomycetes and their phenomic and genomic characterization uncovers novel biology.</title>
        <authorList>
            <person name="Wiegand S."/>
            <person name="Jogler M."/>
            <person name="Boedeker C."/>
            <person name="Pinto D."/>
            <person name="Vollmers J."/>
            <person name="Rivas-Marin E."/>
            <person name="Kohn T."/>
            <person name="Peeters S.H."/>
            <person name="Heuer A."/>
            <person name="Rast P."/>
            <person name="Oberbeckmann S."/>
            <person name="Bunk B."/>
            <person name="Jeske O."/>
            <person name="Meyerdierks A."/>
            <person name="Storesund J.E."/>
            <person name="Kallscheuer N."/>
            <person name="Luecker S."/>
            <person name="Lage O.M."/>
            <person name="Pohl T."/>
            <person name="Merkel B.J."/>
            <person name="Hornburger P."/>
            <person name="Mueller R.-W."/>
            <person name="Bruemmer F."/>
            <person name="Labrenz M."/>
            <person name="Spormann A.M."/>
            <person name="Op den Camp H."/>
            <person name="Overmann J."/>
            <person name="Amann R."/>
            <person name="Jetten M.S.M."/>
            <person name="Mascher T."/>
            <person name="Medema M.H."/>
            <person name="Devos D.P."/>
            <person name="Kaster A.-K."/>
            <person name="Ovreas L."/>
            <person name="Rohde M."/>
            <person name="Galperin M.Y."/>
            <person name="Jogler C."/>
        </authorList>
    </citation>
    <scope>NUCLEOTIDE SEQUENCE [LARGE SCALE GENOMIC DNA]</scope>
    <source>
        <strain evidence="7 8">UC8</strain>
    </source>
</reference>
<dbReference type="Gene3D" id="1.10.760.10">
    <property type="entry name" value="Cytochrome c-like domain"/>
    <property type="match status" value="1"/>
</dbReference>
<keyword evidence="1 4" id="KW-0349">Heme</keyword>
<dbReference type="Gene3D" id="2.120.10.30">
    <property type="entry name" value="TolB, C-terminal domain"/>
    <property type="match status" value="1"/>
</dbReference>
<sequence precursor="true">MLQTFSMKSHLYSVGLIVCLALAVFAGQAGTLTAADQRAPEIEILQPGVRLTLVAEHPDIATPTGVDVDADGRVWAVACHTHFPPDDYPGPARDEILVFDADGTRHVFYDKTEQTMDLELGPDGWVYLSERDRILRVKDTTGDGVGDTEQTLAELDSEAVYPHNALSGLAWDPNGDLVFGLGENFAKPWTLTAADGSAIRGSDRGGVFRITAEGKRLHEIAQGLWNPFGVTVREDGEIFAAENDPGEYPPCKVLHIVPDGDYGYRRKYGGATPHPFVCWNGEMRGTLPMIHPSGEAPCGVVPLGRGLLMPSWGDHRIDFFPLQQQGASFTAKQISLVRGSRYFRPSCIARDRHRPSDGTLVYYLTDWVDGRYAVHGYGRLWKLEIALNEAGWSGPLDLPPPTAQATLAANLRRGTTNHTQAELFELSRHTDPFLASAALSTLTRLADQWKLAEFDTWSDADRVQAVLALRQATVNPQPWIDTLLSDEHADVQFETLRWLADEDLREYLPSVARLLSESDLSYEVFEAAVAAHTTLSGTPEVGLRNPDLLLARVRDTSSSPAIRAYALRLLPVRSTAPVKDETTPAATLPEQLSADLLTQLLDVNDSVLSLEVVRVLSLNPAKFSDLLTQIASDESATAALRAEAVRGLAAISTAHLPLLLELTRNRETSLREEALRALRTTKLTALQKAALQSVASEYPESADLVNAIIDPASLTTGRPAADDTAAWAKRLAAIETRADPAAGARIFHHAKIALCANCHRVDGRGTVVGPDLSHVGSRDEPAWLLEAILQPNRDIAPQFMPRAILLYDGTLHVGIRLRSYTNEQIRDALGRNHTFNRDDVESIEDLTTSFMPTGLPMTMTDRELRDLMAFLKTKK</sequence>
<accession>A0A5B9QSS8</accession>
<evidence type="ECO:0000313" key="8">
    <source>
        <dbReference type="Proteomes" id="UP000325286"/>
    </source>
</evidence>
<keyword evidence="3 4" id="KW-0408">Iron</keyword>
<protein>
    <submittedName>
        <fullName evidence="7">Cytochrome c</fullName>
    </submittedName>
</protein>
<dbReference type="PANTHER" id="PTHR33546:SF1">
    <property type="entry name" value="LARGE, MULTIFUNCTIONAL SECRETED PROTEIN"/>
    <property type="match status" value="1"/>
</dbReference>
<dbReference type="InterPro" id="IPR036909">
    <property type="entry name" value="Cyt_c-like_dom_sf"/>
</dbReference>
<dbReference type="GO" id="GO:0046872">
    <property type="term" value="F:metal ion binding"/>
    <property type="evidence" value="ECO:0007669"/>
    <property type="project" value="UniProtKB-KW"/>
</dbReference>
<evidence type="ECO:0000256" key="3">
    <source>
        <dbReference type="ARBA" id="ARBA00023004"/>
    </source>
</evidence>
<dbReference type="InterPro" id="IPR011042">
    <property type="entry name" value="6-blade_b-propeller_TolB-like"/>
</dbReference>
<dbReference type="InterPro" id="IPR013428">
    <property type="entry name" value="Membrane-bound_put_N"/>
</dbReference>
<dbReference type="SUPFAM" id="SSF50952">
    <property type="entry name" value="Soluble quinoprotein glucose dehydrogenase"/>
    <property type="match status" value="1"/>
</dbReference>
<dbReference type="PROSITE" id="PS51007">
    <property type="entry name" value="CYTC"/>
    <property type="match status" value="1"/>
</dbReference>
<organism evidence="7 8">
    <name type="scientific">Roseimaritima ulvae</name>
    <dbReference type="NCBI Taxonomy" id="980254"/>
    <lineage>
        <taxon>Bacteria</taxon>
        <taxon>Pseudomonadati</taxon>
        <taxon>Planctomycetota</taxon>
        <taxon>Planctomycetia</taxon>
        <taxon>Pirellulales</taxon>
        <taxon>Pirellulaceae</taxon>
        <taxon>Roseimaritima</taxon>
    </lineage>
</organism>
<dbReference type="Pfam" id="PF23500">
    <property type="entry name" value="DUF7133"/>
    <property type="match status" value="1"/>
</dbReference>
<dbReference type="NCBIfam" id="TIGR02603">
    <property type="entry name" value="CxxCH_TIGR02603"/>
    <property type="match status" value="1"/>
</dbReference>
<name>A0A5B9QSS8_9BACT</name>
<dbReference type="InterPro" id="IPR013427">
    <property type="entry name" value="Haem-bd_dom_put"/>
</dbReference>
<dbReference type="GO" id="GO:0009055">
    <property type="term" value="F:electron transfer activity"/>
    <property type="evidence" value="ECO:0007669"/>
    <property type="project" value="InterPro"/>
</dbReference>
<dbReference type="GO" id="GO:0020037">
    <property type="term" value="F:heme binding"/>
    <property type="evidence" value="ECO:0007669"/>
    <property type="project" value="InterPro"/>
</dbReference>